<keyword evidence="2" id="KW-1185">Reference proteome</keyword>
<comment type="caution">
    <text evidence="1">The sequence shown here is derived from an EMBL/GenBank/DDBJ whole genome shotgun (WGS) entry which is preliminary data.</text>
</comment>
<organism evidence="1 2">
    <name type="scientific">Massilia aquatica</name>
    <dbReference type="NCBI Taxonomy" id="2609000"/>
    <lineage>
        <taxon>Bacteria</taxon>
        <taxon>Pseudomonadati</taxon>
        <taxon>Pseudomonadota</taxon>
        <taxon>Betaproteobacteria</taxon>
        <taxon>Burkholderiales</taxon>
        <taxon>Oxalobacteraceae</taxon>
        <taxon>Telluria group</taxon>
        <taxon>Massilia</taxon>
    </lineage>
</organism>
<accession>A0ABX0MEE0</accession>
<evidence type="ECO:0000313" key="1">
    <source>
        <dbReference type="EMBL" id="NHZ45053.1"/>
    </source>
</evidence>
<proteinExistence type="predicted"/>
<evidence type="ECO:0000313" key="2">
    <source>
        <dbReference type="Proteomes" id="UP000819052"/>
    </source>
</evidence>
<dbReference type="Proteomes" id="UP000819052">
    <property type="component" value="Unassembled WGS sequence"/>
</dbReference>
<sequence length="94" mass="10689">MTEFLEKNGIQFKPVILDVCKQAWASLRFAESMKLRSGPNDFTQAAIGAALYRVRMAALEVMADKAGFWCTLLRLYRHGYWPCGVLPDKTIVVY</sequence>
<protein>
    <submittedName>
        <fullName evidence="1">Uncharacterized protein</fullName>
    </submittedName>
</protein>
<dbReference type="EMBL" id="VVIW01000062">
    <property type="protein sequence ID" value="NHZ45053.1"/>
    <property type="molecule type" value="Genomic_DNA"/>
</dbReference>
<gene>
    <name evidence="1" type="ORF">F1609_33675</name>
</gene>
<reference evidence="1 2" key="1">
    <citation type="submission" date="2019-09" db="EMBL/GenBank/DDBJ databases">
        <title>Taxonomy of Antarctic Massilia spp.: description of Massilia rubra sp. nov., Massilia aquatica sp. nov., Massilia mucilaginosa sp. nov., Massilia frigida sp. nov. isolated from streams, lakes and regoliths.</title>
        <authorList>
            <person name="Holochova P."/>
            <person name="Sedlacek I."/>
            <person name="Kralova S."/>
            <person name="Maslanova I."/>
            <person name="Busse H.-J."/>
            <person name="Stankova E."/>
            <person name="Vrbovska V."/>
            <person name="Kovarovic V."/>
            <person name="Bartak M."/>
            <person name="Svec P."/>
            <person name="Pantucek R."/>
        </authorList>
    </citation>
    <scope>NUCLEOTIDE SEQUENCE [LARGE SCALE GENOMIC DNA]</scope>
    <source>
        <strain evidence="1 2">CCM 8693</strain>
    </source>
</reference>
<dbReference type="RefSeq" id="WP_167082318.1">
    <property type="nucleotide sequence ID" value="NZ_VVIW01000062.1"/>
</dbReference>
<name>A0ABX0MEE0_9BURK</name>